<keyword evidence="4" id="KW-1185">Reference proteome</keyword>
<organism evidence="3 4">
    <name type="scientific">Pelagomonas calceolata</name>
    <dbReference type="NCBI Taxonomy" id="35677"/>
    <lineage>
        <taxon>Eukaryota</taxon>
        <taxon>Sar</taxon>
        <taxon>Stramenopiles</taxon>
        <taxon>Ochrophyta</taxon>
        <taxon>Pelagophyceae</taxon>
        <taxon>Pelagomonadales</taxon>
        <taxon>Pelagomonadaceae</taxon>
        <taxon>Pelagomonas</taxon>
    </lineage>
</organism>
<evidence type="ECO:0000313" key="3">
    <source>
        <dbReference type="EMBL" id="CAH0375329.1"/>
    </source>
</evidence>
<reference evidence="3" key="1">
    <citation type="submission" date="2021-11" db="EMBL/GenBank/DDBJ databases">
        <authorList>
            <consortium name="Genoscope - CEA"/>
            <person name="William W."/>
        </authorList>
    </citation>
    <scope>NUCLEOTIDE SEQUENCE</scope>
</reference>
<dbReference type="InterPro" id="IPR029063">
    <property type="entry name" value="SAM-dependent_MTases_sf"/>
</dbReference>
<feature type="signal peptide" evidence="1">
    <location>
        <begin position="1"/>
        <end position="17"/>
    </location>
</feature>
<evidence type="ECO:0000313" key="4">
    <source>
        <dbReference type="Proteomes" id="UP000789595"/>
    </source>
</evidence>
<dbReference type="OrthoDB" id="66144at2759"/>
<dbReference type="InterPro" id="IPR000241">
    <property type="entry name" value="RlmKL-like_Mtase"/>
</dbReference>
<dbReference type="Gene3D" id="3.40.50.150">
    <property type="entry name" value="Vaccinia Virus protein VP39"/>
    <property type="match status" value="1"/>
</dbReference>
<evidence type="ECO:0000256" key="1">
    <source>
        <dbReference type="SAM" id="SignalP"/>
    </source>
</evidence>
<name>A0A8J2SXK7_9STRA</name>
<keyword evidence="1" id="KW-0732">Signal</keyword>
<dbReference type="Pfam" id="PF01170">
    <property type="entry name" value="UPF0020"/>
    <property type="match status" value="1"/>
</dbReference>
<dbReference type="SUPFAM" id="SSF53335">
    <property type="entry name" value="S-adenosyl-L-methionine-dependent methyltransferases"/>
    <property type="match status" value="1"/>
</dbReference>
<dbReference type="AlphaFoldDB" id="A0A8J2SXK7"/>
<evidence type="ECO:0000259" key="2">
    <source>
        <dbReference type="Pfam" id="PF01170"/>
    </source>
</evidence>
<feature type="domain" description="Ribosomal RNA large subunit methyltransferase K/L-like methyltransferase" evidence="2">
    <location>
        <begin position="196"/>
        <end position="310"/>
    </location>
</feature>
<feature type="chain" id="PRO_5035214327" description="Ribosomal RNA large subunit methyltransferase K/L-like methyltransferase domain-containing protein" evidence="1">
    <location>
        <begin position="18"/>
        <end position="380"/>
    </location>
</feature>
<dbReference type="GO" id="GO:0043527">
    <property type="term" value="C:tRNA methyltransferase complex"/>
    <property type="evidence" value="ECO:0007669"/>
    <property type="project" value="UniProtKB-ARBA"/>
</dbReference>
<protein>
    <recommendedName>
        <fullName evidence="2">Ribosomal RNA large subunit methyltransferase K/L-like methyltransferase domain-containing protein</fullName>
    </recommendedName>
</protein>
<dbReference type="Proteomes" id="UP000789595">
    <property type="component" value="Unassembled WGS sequence"/>
</dbReference>
<dbReference type="EMBL" id="CAKKNE010000004">
    <property type="protein sequence ID" value="CAH0375329.1"/>
    <property type="molecule type" value="Genomic_DNA"/>
</dbReference>
<proteinExistence type="predicted"/>
<sequence length="380" mass="39920">MRSKIVLSLLLLPCCAGALLLGAVRCSTVPTVLDLVLQERQRYEQLFGLELAVCAGATPHDGLLWRGGAGAETALDRCSSVRRGFAQICEASTAAGLVEAVRQAGVACETPWTVEHVPLWSTLRAGARRDDHWRFSGLALALAQTVAGPPALLGASAAPDSCVRFGVLESETLRFGVLRKGVRGAGAADRDAHWAARPFKFSGALDAEVSRAIVNIVVDSRSDATPPPRLFDPCCGSGTNLWAAACRGGSVAGSDRDAAKADGCRRNLEHAGVAFDDIGVRDASRDALPAASDADCAVLNLPWGEKVRQTHGENDRILANVAAHLRSGTPVACLATDGGGRDWGRLGYEVERAADVTPGTTKRGKASFDGAATCYLLRVR</sequence>
<accession>A0A8J2SXK7</accession>
<gene>
    <name evidence="3" type="ORF">PECAL_4P26590</name>
</gene>
<comment type="caution">
    <text evidence="3">The sequence shown here is derived from an EMBL/GenBank/DDBJ whole genome shotgun (WGS) entry which is preliminary data.</text>
</comment>